<keyword evidence="1" id="KW-0343">GTPase activation</keyword>
<accession>A0A6P7TH19</accession>
<dbReference type="PRINTS" id="PR00405">
    <property type="entry name" value="REVINTRACTNG"/>
</dbReference>
<dbReference type="PANTHER" id="PTHR45686:SF4">
    <property type="entry name" value="ADP-RIBOSYLATION FACTOR GTPASE ACTIVATING PROTEIN 3, ISOFORM H"/>
    <property type="match status" value="1"/>
</dbReference>
<dbReference type="FunFam" id="1.10.220.150:FF:000004">
    <property type="entry name" value="Putative ADP-ribosylation factor GTPase-activating protein 2"/>
    <property type="match status" value="1"/>
</dbReference>
<dbReference type="PANTHER" id="PTHR45686">
    <property type="entry name" value="ADP-RIBOSYLATION FACTOR GTPASE ACTIVATING PROTEIN 3, ISOFORM H-RELATED"/>
    <property type="match status" value="1"/>
</dbReference>
<feature type="compositionally biased region" description="Polar residues" evidence="7">
    <location>
        <begin position="449"/>
        <end position="468"/>
    </location>
</feature>
<feature type="compositionally biased region" description="Polar residues" evidence="7">
    <location>
        <begin position="502"/>
        <end position="516"/>
    </location>
</feature>
<dbReference type="CDD" id="cd08959">
    <property type="entry name" value="ArfGap_ArfGap1_like"/>
    <property type="match status" value="1"/>
</dbReference>
<reference evidence="10 11" key="1">
    <citation type="submission" date="2025-08" db="UniProtKB">
        <authorList>
            <consortium name="RefSeq"/>
        </authorList>
    </citation>
    <scope>IDENTIFICATION</scope>
</reference>
<dbReference type="KEGG" id="osn:115224125"/>
<keyword evidence="6" id="KW-0175">Coiled coil</keyword>
<evidence type="ECO:0000256" key="3">
    <source>
        <dbReference type="ARBA" id="ARBA00022771"/>
    </source>
</evidence>
<evidence type="ECO:0000313" key="11">
    <source>
        <dbReference type="RefSeq" id="XP_036368844.1"/>
    </source>
</evidence>
<dbReference type="AlphaFoldDB" id="A0A6P7TH19"/>
<sequence length="552" mass="60897">MAEQPSKTDISAVFKRLKSIPCNKQCFDCGSNNPTWASVTYGVFLCIDCSAVHRSLGVHVSFIRSSQLDTSWTWLQLRTMQVGGNGNAISFFRQHGCTTNDAQQKYHSRAANLYRERLLTQAQNMMKLHKDKLHLDSTTHVEEPTPPKEVDFFEEVSDNILLCNNSTNGITDSSKVFSETLTHNNNNVKLSATKLYTDTNVAEGPNVDVALSLSSNQTEPRKSVLTSKKTSTSKKGKGGLGAQRVKANFTEIESRAQRKDKEKEDLEALRNMEQVRNKAEEERQIASMKLAYQDMKLERKKEEEKLKSSDPQKAAQLERLGMGFSGSRGVSHSILSDMTVIDQETPSGRTSNSSNLDRFESSQSGRDFFEDEFDKLGGFSLSSKYRDGMFGSSSSGGGSSSSNSKWGYSNRTGSWDVDRFETKTSFTDPVPSYDDSDKPSRNRKVVEVETSSTAQNKFGNAKSISSDQFFGPRDPAMEHKATLSKFAGNSSISSDDFFGRTSRGSNSDSGQYSGTDLSDIKEGVRQGVTKVAGKLSSLANGVMSSLQEKYGS</sequence>
<feature type="region of interest" description="Disordered" evidence="7">
    <location>
        <begin position="342"/>
        <end position="363"/>
    </location>
</feature>
<evidence type="ECO:0000313" key="12">
    <source>
        <dbReference type="RefSeq" id="XP_036368845.1"/>
    </source>
</evidence>
<evidence type="ECO:0000313" key="9">
    <source>
        <dbReference type="Proteomes" id="UP000515154"/>
    </source>
</evidence>
<gene>
    <name evidence="10 11 12" type="primary">LOC115224125</name>
</gene>
<feature type="domain" description="Arf-GAP" evidence="8">
    <location>
        <begin position="11"/>
        <end position="127"/>
    </location>
</feature>
<dbReference type="Gene3D" id="1.10.220.150">
    <property type="entry name" value="Arf GTPase activating protein"/>
    <property type="match status" value="1"/>
</dbReference>
<proteinExistence type="predicted"/>
<dbReference type="InterPro" id="IPR038508">
    <property type="entry name" value="ArfGAP_dom_sf"/>
</dbReference>
<dbReference type="RefSeq" id="XP_029650789.1">
    <property type="nucleotide sequence ID" value="XM_029794929.2"/>
</dbReference>
<evidence type="ECO:0000256" key="4">
    <source>
        <dbReference type="ARBA" id="ARBA00022833"/>
    </source>
</evidence>
<dbReference type="PROSITE" id="PS50115">
    <property type="entry name" value="ARFGAP"/>
    <property type="match status" value="1"/>
</dbReference>
<organism evidence="9 10">
    <name type="scientific">Octopus sinensis</name>
    <name type="common">East Asian common octopus</name>
    <dbReference type="NCBI Taxonomy" id="2607531"/>
    <lineage>
        <taxon>Eukaryota</taxon>
        <taxon>Metazoa</taxon>
        <taxon>Spiralia</taxon>
        <taxon>Lophotrochozoa</taxon>
        <taxon>Mollusca</taxon>
        <taxon>Cephalopoda</taxon>
        <taxon>Coleoidea</taxon>
        <taxon>Octopodiformes</taxon>
        <taxon>Octopoda</taxon>
        <taxon>Incirrata</taxon>
        <taxon>Octopodidae</taxon>
        <taxon>Octopus</taxon>
    </lineage>
</organism>
<dbReference type="SMART" id="SM00105">
    <property type="entry name" value="ArfGap"/>
    <property type="match status" value="1"/>
</dbReference>
<evidence type="ECO:0000256" key="5">
    <source>
        <dbReference type="PROSITE-ProRule" id="PRU00288"/>
    </source>
</evidence>
<feature type="region of interest" description="Disordered" evidence="7">
    <location>
        <begin position="390"/>
        <end position="475"/>
    </location>
</feature>
<dbReference type="GO" id="GO:0005096">
    <property type="term" value="F:GTPase activator activity"/>
    <property type="evidence" value="ECO:0007669"/>
    <property type="project" value="UniProtKB-KW"/>
</dbReference>
<feature type="coiled-coil region" evidence="6">
    <location>
        <begin position="249"/>
        <end position="305"/>
    </location>
</feature>
<evidence type="ECO:0000256" key="1">
    <source>
        <dbReference type="ARBA" id="ARBA00022468"/>
    </source>
</evidence>
<keyword evidence="3 5" id="KW-0863">Zinc-finger</keyword>
<feature type="compositionally biased region" description="Basic and acidic residues" evidence="7">
    <location>
        <begin position="435"/>
        <end position="447"/>
    </location>
</feature>
<dbReference type="GO" id="GO:0008270">
    <property type="term" value="F:zinc ion binding"/>
    <property type="evidence" value="ECO:0007669"/>
    <property type="project" value="UniProtKB-KW"/>
</dbReference>
<dbReference type="GO" id="GO:0000139">
    <property type="term" value="C:Golgi membrane"/>
    <property type="evidence" value="ECO:0007669"/>
    <property type="project" value="GOC"/>
</dbReference>
<dbReference type="Pfam" id="PF01412">
    <property type="entry name" value="ArfGap"/>
    <property type="match status" value="1"/>
</dbReference>
<feature type="region of interest" description="Disordered" evidence="7">
    <location>
        <begin position="213"/>
        <end position="243"/>
    </location>
</feature>
<dbReference type="RefSeq" id="XP_036368845.1">
    <property type="nucleotide sequence ID" value="XM_036512952.1"/>
</dbReference>
<dbReference type="InterPro" id="IPR037278">
    <property type="entry name" value="ARFGAP/RecO"/>
</dbReference>
<keyword evidence="4" id="KW-0862">Zinc</keyword>
<dbReference type="RefSeq" id="XP_036368844.1">
    <property type="nucleotide sequence ID" value="XM_036512951.1"/>
</dbReference>
<evidence type="ECO:0000313" key="10">
    <source>
        <dbReference type="RefSeq" id="XP_029650789.1"/>
    </source>
</evidence>
<dbReference type="GO" id="GO:0048205">
    <property type="term" value="P:COPI coating of Golgi vesicle"/>
    <property type="evidence" value="ECO:0007669"/>
    <property type="project" value="TreeGrafter"/>
</dbReference>
<evidence type="ECO:0000256" key="2">
    <source>
        <dbReference type="ARBA" id="ARBA00022723"/>
    </source>
</evidence>
<evidence type="ECO:0000259" key="8">
    <source>
        <dbReference type="PROSITE" id="PS50115"/>
    </source>
</evidence>
<dbReference type="Proteomes" id="UP000515154">
    <property type="component" value="Linkage group LG24"/>
</dbReference>
<keyword evidence="9" id="KW-1185">Reference proteome</keyword>
<feature type="region of interest" description="Disordered" evidence="7">
    <location>
        <begin position="497"/>
        <end position="520"/>
    </location>
</feature>
<name>A0A6P7TH19_9MOLL</name>
<evidence type="ECO:0000256" key="6">
    <source>
        <dbReference type="SAM" id="Coils"/>
    </source>
</evidence>
<protein>
    <submittedName>
        <fullName evidence="10 11">ADP-ribosylation factor GTPase-activating protein 2 isoform X1</fullName>
    </submittedName>
</protein>
<dbReference type="SUPFAM" id="SSF57863">
    <property type="entry name" value="ArfGap/RecO-like zinc finger"/>
    <property type="match status" value="1"/>
</dbReference>
<dbReference type="InterPro" id="IPR001164">
    <property type="entry name" value="ArfGAP_dom"/>
</dbReference>
<keyword evidence="2" id="KW-0479">Metal-binding</keyword>
<evidence type="ECO:0000256" key="7">
    <source>
        <dbReference type="SAM" id="MobiDB-lite"/>
    </source>
</evidence>